<sequence>MVSNLFLQLAHIELLMSYPVKDILTLVKRDSRFNVKLLNDLYFEDSYVDESAYRFIMDNIVAWLYERGENPDEFIERIVKRCAAFEAVPARSVLRSYLPFVSSFYSAEDARELCLEIIPKRYPFLTKANILRNEVIDGNRRVDFTFQFETPGVLAANPMRWIRSMINIGPLLLNTPAYEHISYLATQTSFIEALENRVPAEMKEDGGVYIKGELVGRHATFEDCIKEHNLEWKNDVEKSIGCVRSLTDIRDPKTGALLIEKDCYYGAPAYILEFNFKANVNASEPFLKLMSSVVKQEFAAWAPIQKAHEQLLDAMNDSVTIVYYKSDDSISVNSKHLMRNVPARILRNLLCEYTVTGREEYENREFKRDPAICMDPLRPNFESRLNRVIAHINGSDDPEHPSEGVKKYFEIERHRRGGFRFVPKCKIIFREE</sequence>
<name>A0A380S930_FIBSU</name>
<dbReference type="Proteomes" id="UP000255423">
    <property type="component" value="Unassembled WGS sequence"/>
</dbReference>
<dbReference type="EMBL" id="UHJL01000006">
    <property type="protein sequence ID" value="SUQ26123.1"/>
    <property type="molecule type" value="Genomic_DNA"/>
</dbReference>
<evidence type="ECO:0000313" key="1">
    <source>
        <dbReference type="EMBL" id="SUQ26123.1"/>
    </source>
</evidence>
<reference evidence="1 2" key="1">
    <citation type="submission" date="2017-08" db="EMBL/GenBank/DDBJ databases">
        <authorList>
            <person name="de Groot N.N."/>
        </authorList>
    </citation>
    <scope>NUCLEOTIDE SEQUENCE [LARGE SCALE GENOMIC DNA]</scope>
    <source>
        <strain evidence="1 2">HM2</strain>
    </source>
</reference>
<organism evidence="1 2">
    <name type="scientific">Fibrobacter succinogenes</name>
    <name type="common">Bacteroides succinogenes</name>
    <dbReference type="NCBI Taxonomy" id="833"/>
    <lineage>
        <taxon>Bacteria</taxon>
        <taxon>Pseudomonadati</taxon>
        <taxon>Fibrobacterota</taxon>
        <taxon>Fibrobacteria</taxon>
        <taxon>Fibrobacterales</taxon>
        <taxon>Fibrobacteraceae</taxon>
        <taxon>Fibrobacter</taxon>
    </lineage>
</organism>
<dbReference type="RefSeq" id="WP_109573692.1">
    <property type="nucleotide sequence ID" value="NZ_UHJL01000006.1"/>
</dbReference>
<accession>A0A380S930</accession>
<dbReference type="AlphaFoldDB" id="A0A380S930"/>
<evidence type="ECO:0000313" key="2">
    <source>
        <dbReference type="Proteomes" id="UP000255423"/>
    </source>
</evidence>
<gene>
    <name evidence="1" type="ORF">SAMN05661053_2929</name>
</gene>
<protein>
    <submittedName>
        <fullName evidence="1">Uncharacterized protein</fullName>
    </submittedName>
</protein>
<proteinExistence type="predicted"/>